<comment type="caution">
    <text evidence="1">The sequence shown here is derived from an EMBL/GenBank/DDBJ whole genome shotgun (WGS) entry which is preliminary data.</text>
</comment>
<evidence type="ECO:0000313" key="1">
    <source>
        <dbReference type="EMBL" id="MBB5045777.1"/>
    </source>
</evidence>
<organism evidence="1 2">
    <name type="scientific">Rhodopseudomonas rhenobacensis</name>
    <dbReference type="NCBI Taxonomy" id="87461"/>
    <lineage>
        <taxon>Bacteria</taxon>
        <taxon>Pseudomonadati</taxon>
        <taxon>Pseudomonadota</taxon>
        <taxon>Alphaproteobacteria</taxon>
        <taxon>Hyphomicrobiales</taxon>
        <taxon>Nitrobacteraceae</taxon>
        <taxon>Rhodopseudomonas</taxon>
    </lineage>
</organism>
<keyword evidence="2" id="KW-1185">Reference proteome</keyword>
<dbReference type="AlphaFoldDB" id="A0A7W7Z155"/>
<name>A0A7W7Z155_9BRAD</name>
<evidence type="ECO:0008006" key="3">
    <source>
        <dbReference type="Google" id="ProtNLM"/>
    </source>
</evidence>
<reference evidence="1 2" key="1">
    <citation type="submission" date="2020-08" db="EMBL/GenBank/DDBJ databases">
        <title>Genomic Encyclopedia of Type Strains, Phase IV (KMG-IV): sequencing the most valuable type-strain genomes for metagenomic binning, comparative biology and taxonomic classification.</title>
        <authorList>
            <person name="Goeker M."/>
        </authorList>
    </citation>
    <scope>NUCLEOTIDE SEQUENCE [LARGE SCALE GENOMIC DNA]</scope>
    <source>
        <strain evidence="1 2">DSM 12706</strain>
    </source>
</reference>
<accession>A0A7W7Z155</accession>
<gene>
    <name evidence="1" type="ORF">HNR60_000512</name>
</gene>
<proteinExistence type="predicted"/>
<dbReference type="Proteomes" id="UP000542353">
    <property type="component" value="Unassembled WGS sequence"/>
</dbReference>
<protein>
    <recommendedName>
        <fullName evidence="3">Ketohydroxyglutarate aldolase</fullName>
    </recommendedName>
</protein>
<evidence type="ECO:0000313" key="2">
    <source>
        <dbReference type="Proteomes" id="UP000542353"/>
    </source>
</evidence>
<sequence>MAEIGILVMVDKDRQSDLDQVAKALEARGLRVEQKLPRFRTITGTADSSLIEQLKTVQGVASVRPQQGVQLPPMGDDIPQ</sequence>
<dbReference type="EMBL" id="JACHIH010000002">
    <property type="protein sequence ID" value="MBB5045777.1"/>
    <property type="molecule type" value="Genomic_DNA"/>
</dbReference>
<dbReference type="RefSeq" id="WP_184253965.1">
    <property type="nucleotide sequence ID" value="NZ_JACHIH010000002.1"/>
</dbReference>